<protein>
    <recommendedName>
        <fullName evidence="1">HTH luxR-type domain-containing protein</fullName>
    </recommendedName>
</protein>
<evidence type="ECO:0000313" key="3">
    <source>
        <dbReference type="Proteomes" id="UP000620670"/>
    </source>
</evidence>
<dbReference type="InterPro" id="IPR036388">
    <property type="entry name" value="WH-like_DNA-bd_sf"/>
</dbReference>
<proteinExistence type="predicted"/>
<organism evidence="2 3">
    <name type="scientific">Microvirga splendida</name>
    <dbReference type="NCBI Taxonomy" id="2795727"/>
    <lineage>
        <taxon>Bacteria</taxon>
        <taxon>Pseudomonadati</taxon>
        <taxon>Pseudomonadota</taxon>
        <taxon>Alphaproteobacteria</taxon>
        <taxon>Hyphomicrobiales</taxon>
        <taxon>Methylobacteriaceae</taxon>
        <taxon>Microvirga</taxon>
    </lineage>
</organism>
<dbReference type="SMART" id="SM00421">
    <property type="entry name" value="HTH_LUXR"/>
    <property type="match status" value="1"/>
</dbReference>
<dbReference type="InterPro" id="IPR016032">
    <property type="entry name" value="Sig_transdc_resp-reg_C-effctor"/>
</dbReference>
<dbReference type="SUPFAM" id="SSF46894">
    <property type="entry name" value="C-terminal effector domain of the bipartite response regulators"/>
    <property type="match status" value="1"/>
</dbReference>
<comment type="caution">
    <text evidence="2">The sequence shown here is derived from an EMBL/GenBank/DDBJ whole genome shotgun (WGS) entry which is preliminary data.</text>
</comment>
<evidence type="ECO:0000313" key="2">
    <source>
        <dbReference type="EMBL" id="MBJ6124320.1"/>
    </source>
</evidence>
<dbReference type="RefSeq" id="WP_199046478.1">
    <property type="nucleotide sequence ID" value="NZ_JAELXT010000002.1"/>
</dbReference>
<dbReference type="Gene3D" id="1.10.10.10">
    <property type="entry name" value="Winged helix-like DNA-binding domain superfamily/Winged helix DNA-binding domain"/>
    <property type="match status" value="1"/>
</dbReference>
<sequence>MSEQLLALTDVIYDAASGGTSWTAVGRGLESLVNARSASLMAGDFSTGSSEILYHAEIPPAAVAAYQQHYRSVDLWTNRAAKAIVNTPPDRIPKVWTSGHLVPDSEFLRSEFYNDFGRQLGLRYVVGTVVHLGAAGVMPIGLHRPDGMSAFDGEDARRVQAVLPHLKRALQLRHQLRPTQAAAEASRAALDGLPVGAVVVDADAQVVLANLSAEAIAASQGGIQLVQSRGSARGRRLTLIACHAEENARLADLIRATSLRGAAGGVMRAWNQTRMSAVAVFVSPLPCRLAGADAAPAGRVPGRALVLLRDLAAAKDPPAAALLRELFGLTANEAEVARALYGGVTKEAVATARGLRATTIKTQVDAILAKTGAVNLRDLERILGSL</sequence>
<evidence type="ECO:0000259" key="1">
    <source>
        <dbReference type="SMART" id="SM00421"/>
    </source>
</evidence>
<reference evidence="3" key="1">
    <citation type="submission" date="2020-12" db="EMBL/GenBank/DDBJ databases">
        <title>Hymenobacter sp.</title>
        <authorList>
            <person name="Kim M.K."/>
        </authorList>
    </citation>
    <scope>NUCLEOTIDE SEQUENCE [LARGE SCALE GENOMIC DNA]</scope>
    <source>
        <strain evidence="3">BT325</strain>
    </source>
</reference>
<dbReference type="Proteomes" id="UP000620670">
    <property type="component" value="Unassembled WGS sequence"/>
</dbReference>
<gene>
    <name evidence="2" type="ORF">JAO75_02750</name>
</gene>
<keyword evidence="3" id="KW-1185">Reference proteome</keyword>
<dbReference type="InterPro" id="IPR000792">
    <property type="entry name" value="Tscrpt_reg_LuxR_C"/>
</dbReference>
<dbReference type="EMBL" id="JAELXT010000002">
    <property type="protein sequence ID" value="MBJ6124320.1"/>
    <property type="molecule type" value="Genomic_DNA"/>
</dbReference>
<name>A0ABS0XX52_9HYPH</name>
<accession>A0ABS0XX52</accession>
<feature type="domain" description="HTH luxR-type" evidence="1">
    <location>
        <begin position="326"/>
        <end position="383"/>
    </location>
</feature>